<feature type="region of interest" description="Disordered" evidence="11">
    <location>
        <begin position="211"/>
        <end position="243"/>
    </location>
</feature>
<dbReference type="GO" id="GO:0016161">
    <property type="term" value="F:beta-amylase activity"/>
    <property type="evidence" value="ECO:0007669"/>
    <property type="project" value="UniProtKB-EC"/>
</dbReference>
<feature type="binding site" evidence="9">
    <location>
        <position position="583"/>
    </location>
    <ligand>
        <name>substrate</name>
    </ligand>
</feature>
<dbReference type="PANTHER" id="PTHR31352:SF47">
    <property type="entry name" value="BETA-AMYLASE 7"/>
    <property type="match status" value="1"/>
</dbReference>
<name>A0A453GZN3_AEGTS</name>
<protein>
    <recommendedName>
        <fullName evidence="3 10">Beta-amylase</fullName>
        <ecNumber evidence="3 10">3.2.1.2</ecNumber>
    </recommendedName>
</protein>
<evidence type="ECO:0000256" key="4">
    <source>
        <dbReference type="ARBA" id="ARBA00022801"/>
    </source>
</evidence>
<dbReference type="Gramene" id="AET4Gv20009500.9">
    <property type="protein sequence ID" value="AET4Gv20009500.9"/>
    <property type="gene ID" value="AET4Gv20009500"/>
</dbReference>
<reference evidence="14" key="2">
    <citation type="journal article" date="2017" name="Nat. Plants">
        <title>The Aegilops tauschii genome reveals multiple impacts of transposons.</title>
        <authorList>
            <person name="Zhao G."/>
            <person name="Zou C."/>
            <person name="Li K."/>
            <person name="Wang K."/>
            <person name="Li T."/>
            <person name="Gao L."/>
            <person name="Zhang X."/>
            <person name="Wang H."/>
            <person name="Yang Z."/>
            <person name="Liu X."/>
            <person name="Jiang W."/>
            <person name="Mao L."/>
            <person name="Kong X."/>
            <person name="Jiao Y."/>
            <person name="Jia J."/>
        </authorList>
    </citation>
    <scope>NUCLEOTIDE SEQUENCE [LARGE SCALE GENOMIC DNA]</scope>
    <source>
        <strain evidence="14">cv. AL8/78</strain>
    </source>
</reference>
<feature type="binding site" evidence="9">
    <location>
        <position position="343"/>
    </location>
    <ligand>
        <name>substrate</name>
    </ligand>
</feature>
<keyword evidence="7 10" id="KW-0624">Polysaccharide degradation</keyword>
<keyword evidence="5 10" id="KW-0119">Carbohydrate metabolism</keyword>
<evidence type="ECO:0000256" key="6">
    <source>
        <dbReference type="ARBA" id="ARBA00023295"/>
    </source>
</evidence>
<dbReference type="Gene3D" id="3.20.20.80">
    <property type="entry name" value="Glycosidases"/>
    <property type="match status" value="1"/>
</dbReference>
<feature type="region of interest" description="Disordered" evidence="11">
    <location>
        <begin position="1"/>
        <end position="66"/>
    </location>
</feature>
<dbReference type="Pfam" id="PF05687">
    <property type="entry name" value="BES1_N"/>
    <property type="match status" value="1"/>
</dbReference>
<evidence type="ECO:0000256" key="9">
    <source>
        <dbReference type="PIRSR" id="PIRSR601554-2"/>
    </source>
</evidence>
<dbReference type="InterPro" id="IPR017853">
    <property type="entry name" value="GH"/>
</dbReference>
<evidence type="ECO:0000313" key="13">
    <source>
        <dbReference type="EnsemblPlants" id="AET4Gv20009500.9"/>
    </source>
</evidence>
<evidence type="ECO:0000256" key="11">
    <source>
        <dbReference type="SAM" id="MobiDB-lite"/>
    </source>
</evidence>
<feature type="binding site" evidence="9">
    <location>
        <begin position="625"/>
        <end position="626"/>
    </location>
    <ligand>
        <name>substrate</name>
    </ligand>
</feature>
<evidence type="ECO:0000256" key="3">
    <source>
        <dbReference type="ARBA" id="ARBA00012594"/>
    </source>
</evidence>
<keyword evidence="14" id="KW-1185">Reference proteome</keyword>
<proteinExistence type="inferred from homology"/>
<organism evidence="13 14">
    <name type="scientific">Aegilops tauschii subsp. strangulata</name>
    <name type="common">Goatgrass</name>
    <dbReference type="NCBI Taxonomy" id="200361"/>
    <lineage>
        <taxon>Eukaryota</taxon>
        <taxon>Viridiplantae</taxon>
        <taxon>Streptophyta</taxon>
        <taxon>Embryophyta</taxon>
        <taxon>Tracheophyta</taxon>
        <taxon>Spermatophyta</taxon>
        <taxon>Magnoliopsida</taxon>
        <taxon>Liliopsida</taxon>
        <taxon>Poales</taxon>
        <taxon>Poaceae</taxon>
        <taxon>BOP clade</taxon>
        <taxon>Pooideae</taxon>
        <taxon>Triticodae</taxon>
        <taxon>Triticeae</taxon>
        <taxon>Triticinae</taxon>
        <taxon>Aegilops</taxon>
    </lineage>
</organism>
<feature type="binding site" evidence="9">
    <location>
        <position position="536"/>
    </location>
    <ligand>
        <name>substrate</name>
    </ligand>
</feature>
<feature type="binding site" evidence="9">
    <location>
        <position position="660"/>
    </location>
    <ligand>
        <name>substrate</name>
    </ligand>
</feature>
<dbReference type="PRINTS" id="PR00842">
    <property type="entry name" value="GLHYDLASE14B"/>
</dbReference>
<keyword evidence="6 10" id="KW-0326">Glycosidase</keyword>
<dbReference type="SUPFAM" id="SSF51445">
    <property type="entry name" value="(Trans)glycosidases"/>
    <property type="match status" value="1"/>
</dbReference>
<evidence type="ECO:0000256" key="10">
    <source>
        <dbReference type="RuleBase" id="RU000509"/>
    </source>
</evidence>
<dbReference type="GO" id="GO:0006355">
    <property type="term" value="P:regulation of DNA-templated transcription"/>
    <property type="evidence" value="ECO:0007669"/>
    <property type="project" value="UniProtKB-ARBA"/>
</dbReference>
<comment type="similarity">
    <text evidence="2 10">Belongs to the glycosyl hydrolase 14 family.</text>
</comment>
<feature type="domain" description="BES1/BZR1 plant transcription factor N-terminal" evidence="12">
    <location>
        <begin position="48"/>
        <end position="149"/>
    </location>
</feature>
<evidence type="ECO:0000256" key="8">
    <source>
        <dbReference type="PIRSR" id="PIRSR601554-1"/>
    </source>
</evidence>
<dbReference type="PANTHER" id="PTHR31352">
    <property type="entry name" value="BETA-AMYLASE 1, CHLOROPLASTIC"/>
    <property type="match status" value="1"/>
</dbReference>
<reference evidence="14" key="1">
    <citation type="journal article" date="2014" name="Science">
        <title>Ancient hybridizations among the ancestral genomes of bread wheat.</title>
        <authorList>
            <consortium name="International Wheat Genome Sequencing Consortium,"/>
            <person name="Marcussen T."/>
            <person name="Sandve S.R."/>
            <person name="Heier L."/>
            <person name="Spannagl M."/>
            <person name="Pfeifer M."/>
            <person name="Jakobsen K.S."/>
            <person name="Wulff B.B."/>
            <person name="Steuernagel B."/>
            <person name="Mayer K.F."/>
            <person name="Olsen O.A."/>
        </authorList>
    </citation>
    <scope>NUCLEOTIDE SEQUENCE [LARGE SCALE GENOMIC DNA]</scope>
    <source>
        <strain evidence="14">cv. AL8/78</strain>
    </source>
</reference>
<reference evidence="13" key="3">
    <citation type="journal article" date="2017" name="Nature">
        <title>Genome sequence of the progenitor of the wheat D genome Aegilops tauschii.</title>
        <authorList>
            <person name="Luo M.C."/>
            <person name="Gu Y.Q."/>
            <person name="Puiu D."/>
            <person name="Wang H."/>
            <person name="Twardziok S.O."/>
            <person name="Deal K.R."/>
            <person name="Huo N."/>
            <person name="Zhu T."/>
            <person name="Wang L."/>
            <person name="Wang Y."/>
            <person name="McGuire P.E."/>
            <person name="Liu S."/>
            <person name="Long H."/>
            <person name="Ramasamy R.K."/>
            <person name="Rodriguez J.C."/>
            <person name="Van S.L."/>
            <person name="Yuan L."/>
            <person name="Wang Z."/>
            <person name="Xia Z."/>
            <person name="Xiao L."/>
            <person name="Anderson O.D."/>
            <person name="Ouyang S."/>
            <person name="Liang Y."/>
            <person name="Zimin A.V."/>
            <person name="Pertea G."/>
            <person name="Qi P."/>
            <person name="Bennetzen J.L."/>
            <person name="Dai X."/>
            <person name="Dawson M.W."/>
            <person name="Muller H.G."/>
            <person name="Kugler K."/>
            <person name="Rivarola-Duarte L."/>
            <person name="Spannagl M."/>
            <person name="Mayer K.F.X."/>
            <person name="Lu F.H."/>
            <person name="Bevan M.W."/>
            <person name="Leroy P."/>
            <person name="Li P."/>
            <person name="You F.M."/>
            <person name="Sun Q."/>
            <person name="Liu Z."/>
            <person name="Lyons E."/>
            <person name="Wicker T."/>
            <person name="Salzberg S.L."/>
            <person name="Devos K.M."/>
            <person name="Dvorak J."/>
        </authorList>
    </citation>
    <scope>NUCLEOTIDE SEQUENCE [LARGE SCALE GENOMIC DNA]</scope>
    <source>
        <strain evidence="13">cv. AL8/78</strain>
    </source>
</reference>
<dbReference type="AlphaFoldDB" id="A0A453GZN3"/>
<accession>A0A453GZN3</accession>
<evidence type="ECO:0000259" key="12">
    <source>
        <dbReference type="Pfam" id="PF05687"/>
    </source>
</evidence>
<evidence type="ECO:0000256" key="5">
    <source>
        <dbReference type="ARBA" id="ARBA00023277"/>
    </source>
</evidence>
<feature type="compositionally biased region" description="Basic and acidic residues" evidence="11">
    <location>
        <begin position="38"/>
        <end position="60"/>
    </location>
</feature>
<evidence type="ECO:0000256" key="2">
    <source>
        <dbReference type="ARBA" id="ARBA00005652"/>
    </source>
</evidence>
<dbReference type="InterPro" id="IPR018238">
    <property type="entry name" value="Glyco_hydro_14_CS"/>
</dbReference>
<dbReference type="InterPro" id="IPR008540">
    <property type="entry name" value="BES1_N"/>
</dbReference>
<evidence type="ECO:0000256" key="7">
    <source>
        <dbReference type="ARBA" id="ARBA00023326"/>
    </source>
</evidence>
<dbReference type="Proteomes" id="UP000015105">
    <property type="component" value="Chromosome 4D"/>
</dbReference>
<feature type="compositionally biased region" description="Acidic residues" evidence="11">
    <location>
        <begin position="14"/>
        <end position="30"/>
    </location>
</feature>
<feature type="active site" description="Proton donor" evidence="8">
    <location>
        <position position="428"/>
    </location>
</feature>
<dbReference type="GO" id="GO:0000272">
    <property type="term" value="P:polysaccharide catabolic process"/>
    <property type="evidence" value="ECO:0007669"/>
    <property type="project" value="UniProtKB-KW"/>
</dbReference>
<sequence>MLRLDPMGGAVKEEDGEGEDSDEEEEEDFLVADAAAGDEQHARPPERRRGRGREEKERTKARERRRRAVTGRILAGLRRHGGFGLRSRADVNEVVAALARHAGWVVLPDGTTFPSHPQTLLLQTPRPAMLAPAISLSSPSAAAAALPTLLPVSSSSCAPGIAVPPLAARPISRRAGCAPALRTAAASSPFAVSRAVPEGGPASPLLAVPVPDDEDADAAMDGGDGGEQTGLATRPAVAPPRPPPERDFAGTPYVPVYVMLPLGVVSVKGEVAEADELVAQLRVLKAAGVDGVMVDCWWGNVEAHRPQEYNWAGYKRLFHIIRDLKLKLQVVMSFHECGGNVGDDVSIPLPEWVIEIGKSNPDIYFTDREGRRNTECLSWGIDKERVLQGRTAVEVYFDFMRSFRVEFDEYFEDGIISEIEVGLGACGELRYPSYAANHGWKYPGIGEFQCYDRYLQKNLRRAAEARGHAMWAKSPDNAGHYNSEPNNTGFFCDGGDYDSYYGRFFLNWYAQVLLDHADRVLMLARLAFEGSAIAVKVSGIHWWYKTASHAAELTAGFYNPCNRDGYAPIAQVLKKHGAALNFTCVELRTMDQHEVYPEALADPEGLVWQVLNAAWDAGIQVASENALPCYDRDGFNKTLENAKPRNDPDGRHLFGFTYLRLCSTLFEGPNLPEFERFVKRMHGEAVHDLR</sequence>
<feature type="active site" description="Proton acceptor" evidence="8">
    <location>
        <position position="624"/>
    </location>
</feature>
<dbReference type="STRING" id="200361.A0A453GZN3"/>
<reference evidence="13" key="4">
    <citation type="submission" date="2019-03" db="UniProtKB">
        <authorList>
            <consortium name="EnsemblPlants"/>
        </authorList>
    </citation>
    <scope>IDENTIFICATION</scope>
</reference>
<comment type="catalytic activity">
    <reaction evidence="1 10">
        <text>Hydrolysis of (1-&gt;4)-alpha-D-glucosidic linkages in polysaccharides so as to remove successive maltose units from the non-reducing ends of the chains.</text>
        <dbReference type="EC" id="3.2.1.2"/>
    </reaction>
</comment>
<evidence type="ECO:0000256" key="1">
    <source>
        <dbReference type="ARBA" id="ARBA00000546"/>
    </source>
</evidence>
<reference evidence="13" key="5">
    <citation type="journal article" date="2021" name="G3 (Bethesda)">
        <title>Aegilops tauschii genome assembly Aet v5.0 features greater sequence contiguity and improved annotation.</title>
        <authorList>
            <person name="Wang L."/>
            <person name="Zhu T."/>
            <person name="Rodriguez J.C."/>
            <person name="Deal K.R."/>
            <person name="Dubcovsky J."/>
            <person name="McGuire P.E."/>
            <person name="Lux T."/>
            <person name="Spannagl M."/>
            <person name="Mayer K.F.X."/>
            <person name="Baldrich P."/>
            <person name="Meyers B.C."/>
            <person name="Huo N."/>
            <person name="Gu Y.Q."/>
            <person name="Zhou H."/>
            <person name="Devos K.M."/>
            <person name="Bennetzen J.L."/>
            <person name="Unver T."/>
            <person name="Budak H."/>
            <person name="Gulick P.J."/>
            <person name="Galiba G."/>
            <person name="Kalapos B."/>
            <person name="Nelson D.R."/>
            <person name="Li P."/>
            <person name="You F.M."/>
            <person name="Luo M.C."/>
            <person name="Dvorak J."/>
        </authorList>
    </citation>
    <scope>NUCLEOTIDE SEQUENCE [LARGE SCALE GENOMIC DNA]</scope>
    <source>
        <strain evidence="13">cv. AL8/78</strain>
    </source>
</reference>
<feature type="binding site" evidence="9">
    <location>
        <position position="295"/>
    </location>
    <ligand>
        <name>substrate</name>
    </ligand>
</feature>
<dbReference type="PRINTS" id="PR00750">
    <property type="entry name" value="BETAAMYLASE"/>
</dbReference>
<dbReference type="EC" id="3.2.1.2" evidence="3 10"/>
<dbReference type="InterPro" id="IPR001554">
    <property type="entry name" value="Glyco_hydro_14"/>
</dbReference>
<dbReference type="FunFam" id="3.20.20.80:FF:000066">
    <property type="entry name" value="Beta-amylase"/>
    <property type="match status" value="1"/>
</dbReference>
<dbReference type="Pfam" id="PF01373">
    <property type="entry name" value="Glyco_hydro_14"/>
    <property type="match status" value="1"/>
</dbReference>
<feature type="binding site" evidence="9">
    <location>
        <position position="335"/>
    </location>
    <ligand>
        <name>substrate</name>
    </ligand>
</feature>
<dbReference type="PROSITE" id="PS00506">
    <property type="entry name" value="BETA_AMYLASE_1"/>
    <property type="match status" value="1"/>
</dbReference>
<keyword evidence="4 10" id="KW-0378">Hydrolase</keyword>
<evidence type="ECO:0000313" key="14">
    <source>
        <dbReference type="Proteomes" id="UP000015105"/>
    </source>
</evidence>
<dbReference type="InterPro" id="IPR001371">
    <property type="entry name" value="Glyco_hydro_14B_pln"/>
</dbReference>
<feature type="binding site" evidence="9">
    <location>
        <position position="541"/>
    </location>
    <ligand>
        <name>substrate</name>
    </ligand>
</feature>
<dbReference type="EnsemblPlants" id="AET4Gv20009500.9">
    <property type="protein sequence ID" value="AET4Gv20009500.9"/>
    <property type="gene ID" value="AET4Gv20009500"/>
</dbReference>